<dbReference type="GO" id="GO:0005975">
    <property type="term" value="P:carbohydrate metabolic process"/>
    <property type="evidence" value="ECO:0007669"/>
    <property type="project" value="InterPro"/>
</dbReference>
<evidence type="ECO:0000256" key="1">
    <source>
        <dbReference type="ARBA" id="ARBA00006047"/>
    </source>
</evidence>
<organism evidence="2 3">
    <name type="scientific">Paraflavitalea soli</name>
    <dbReference type="NCBI Taxonomy" id="2315862"/>
    <lineage>
        <taxon>Bacteria</taxon>
        <taxon>Pseudomonadati</taxon>
        <taxon>Bacteroidota</taxon>
        <taxon>Chitinophagia</taxon>
        <taxon>Chitinophagales</taxon>
        <taxon>Chitinophagaceae</taxon>
        <taxon>Paraflavitalea</taxon>
    </lineage>
</organism>
<dbReference type="InterPro" id="IPR052182">
    <property type="entry name" value="Glycogen/Maltodextrin_Phosph"/>
</dbReference>
<reference evidence="2 3" key="1">
    <citation type="submission" date="2018-09" db="EMBL/GenBank/DDBJ databases">
        <title>Genome sequencing of strain 6GH32-13.</title>
        <authorList>
            <person name="Weon H.-Y."/>
            <person name="Heo J."/>
            <person name="Kwon S.-W."/>
        </authorList>
    </citation>
    <scope>NUCLEOTIDE SEQUENCE [LARGE SCALE GENOMIC DNA]</scope>
    <source>
        <strain evidence="2 3">5GH32-13</strain>
    </source>
</reference>
<dbReference type="GO" id="GO:0008184">
    <property type="term" value="F:glycogen phosphorylase activity"/>
    <property type="evidence" value="ECO:0007669"/>
    <property type="project" value="InterPro"/>
</dbReference>
<keyword evidence="3" id="KW-1185">Reference proteome</keyword>
<dbReference type="KEGG" id="pseg:D3H65_15040"/>
<dbReference type="NCBIfam" id="TIGR02094">
    <property type="entry name" value="more_P_ylases"/>
    <property type="match status" value="2"/>
</dbReference>
<dbReference type="AlphaFoldDB" id="A0A3B7MNA7"/>
<dbReference type="Proteomes" id="UP000263900">
    <property type="component" value="Chromosome"/>
</dbReference>
<proteinExistence type="inferred from homology"/>
<accession>A0A3B7MNA7</accession>
<evidence type="ECO:0000313" key="3">
    <source>
        <dbReference type="Proteomes" id="UP000263900"/>
    </source>
</evidence>
<dbReference type="EMBL" id="CP032157">
    <property type="protein sequence ID" value="AXY75217.1"/>
    <property type="molecule type" value="Genomic_DNA"/>
</dbReference>
<gene>
    <name evidence="2" type="primary">glgP</name>
    <name evidence="2" type="ORF">D3H65_15040</name>
</gene>
<sequence>MSFINFKVPYQADERFAKRVAYFSMEFAIHQPLKIYSGGLGFLSGSHLRSAYELKQNLVGVGILWKYGYYDQARNQDQTLQVTWMEKNYSFLEDTGIKFQIIIHDHPVWVKAFYLNPETFKTAPLFLLSTDLPENDYVSQTITHRLYDANVATKVAQFILLGVGGAKLIDELGFNPDRYHLNEAHGVSSVFYLYKKFGNVEDVKKRLVFTTHTPEEAGNEKHDINLCHKMSYFCGLGLDEVRKLTGLQDDQFNHSLVALRFAHLANGVSALHGDVSRQMWSKYPGICPIISITNAQNWTYWSDKQLYRASDESNDSWWDDRKKYLKKRAFEIVADQTGKVFDPNVLTIVWARRFAGYKRAEFLTRDKARFEKLLSNTKYPVQIIWAGKPYPMDYPAINEFNNLVHLSKNYKNVAVLIGYELTLSKRLKQASDIWLNNPRVPREASGTSGMTAAMNGGVNFSTDDGWIPEFIDHGHNGFVVPKADYARMNVQEQDDYDYNKLYDILEKEVLPLYYDNYDTWRQVAKNGMRDVRFRFEAGRMATEYYELLYK</sequence>
<dbReference type="Gene3D" id="3.40.50.2000">
    <property type="entry name" value="Glycogen Phosphorylase B"/>
    <property type="match status" value="2"/>
</dbReference>
<dbReference type="OrthoDB" id="9760804at2"/>
<name>A0A3B7MNA7_9BACT</name>
<dbReference type="RefSeq" id="WP_119051098.1">
    <property type="nucleotide sequence ID" value="NZ_CP032157.1"/>
</dbReference>
<dbReference type="SUPFAM" id="SSF53756">
    <property type="entry name" value="UDP-Glycosyltransferase/glycogen phosphorylase"/>
    <property type="match status" value="1"/>
</dbReference>
<dbReference type="PANTHER" id="PTHR42655:SF1">
    <property type="entry name" value="GLYCOGEN PHOSPHORYLASE"/>
    <property type="match status" value="1"/>
</dbReference>
<dbReference type="InterPro" id="IPR000811">
    <property type="entry name" value="Glyco_trans_35"/>
</dbReference>
<dbReference type="PANTHER" id="PTHR42655">
    <property type="entry name" value="GLYCOGEN PHOSPHORYLASE"/>
    <property type="match status" value="1"/>
</dbReference>
<protein>
    <submittedName>
        <fullName evidence="2">Alpha-glucan family phosphorylase</fullName>
    </submittedName>
</protein>
<evidence type="ECO:0000313" key="2">
    <source>
        <dbReference type="EMBL" id="AXY75217.1"/>
    </source>
</evidence>
<dbReference type="Pfam" id="PF00343">
    <property type="entry name" value="Phosphorylase"/>
    <property type="match status" value="1"/>
</dbReference>
<dbReference type="InterPro" id="IPR011834">
    <property type="entry name" value="Agluc_phsphrylas"/>
</dbReference>
<dbReference type="GO" id="GO:0030170">
    <property type="term" value="F:pyridoxal phosphate binding"/>
    <property type="evidence" value="ECO:0007669"/>
    <property type="project" value="InterPro"/>
</dbReference>
<comment type="similarity">
    <text evidence="1">Belongs to the glycogen phosphorylase family.</text>
</comment>